<evidence type="ECO:0000313" key="1">
    <source>
        <dbReference type="EMBL" id="MBC3474927.1"/>
    </source>
</evidence>
<accession>A0ABR6V3L5</accession>
<evidence type="ECO:0008006" key="3">
    <source>
        <dbReference type="Google" id="ProtNLM"/>
    </source>
</evidence>
<dbReference type="Proteomes" id="UP000628086">
    <property type="component" value="Unassembled WGS sequence"/>
</dbReference>
<proteinExistence type="predicted"/>
<sequence length="401" mass="45198">MKVSMLTERSATSTLKRLVKTCNQYTVAVAWAGENDIVKTMLEEKQKLGKVIIGTHMYQTNPAVLRRFIKCKGARCLPPSGRLFHPKIYLFEMTDGYAAIIGSHNLTEGAFGGRNIEASALIKGDERDSIFLDIKNFIESQWSVAEDILEDEFLFAYEAQYIANKDKLKDLSKFHKFCKPRAGAKISPLAITWTSFVEGVKNDSAHNLQGRLSVLERAANLFLEHDSFDVMPRPERKAIAGTYAANERGLDSIDWGWFGRMSGQGDFKNLVNESPQLLSRALDYIPIDGELSEDNYHAFSQSFELAFRNKTHKGGIATASRLLMMKRPDFFVGINDANKRGICDAFGVAHSTLGLGNYWERIIEPMHSSPWWIAPRPRTTLAAKIWDNRAALLDSIYYVPK</sequence>
<dbReference type="EMBL" id="JABWRS010000002">
    <property type="protein sequence ID" value="MBC3474927.1"/>
    <property type="molecule type" value="Genomic_DNA"/>
</dbReference>
<dbReference type="Gene3D" id="3.30.870.10">
    <property type="entry name" value="Endonuclease Chain A"/>
    <property type="match status" value="1"/>
</dbReference>
<protein>
    <recommendedName>
        <fullName evidence="3">PLD phosphodiesterase domain-containing protein</fullName>
    </recommendedName>
</protein>
<gene>
    <name evidence="1" type="ORF">HU747_04865</name>
</gene>
<dbReference type="RefSeq" id="WP_186598293.1">
    <property type="nucleotide sequence ID" value="NZ_JABWRS010000002.1"/>
</dbReference>
<dbReference type="SUPFAM" id="SSF56024">
    <property type="entry name" value="Phospholipase D/nuclease"/>
    <property type="match status" value="1"/>
</dbReference>
<reference evidence="1 2" key="1">
    <citation type="journal article" date="2020" name="Microorganisms">
        <title>Reliable Identification of Environmental Pseudomonas Isolates Using the rpoD Gene.</title>
        <authorList>
            <consortium name="The Broad Institute Genome Sequencing Platform"/>
            <person name="Girard L."/>
            <person name="Lood C."/>
            <person name="Rokni-Zadeh H."/>
            <person name="van Noort V."/>
            <person name="Lavigne R."/>
            <person name="De Mot R."/>
        </authorList>
    </citation>
    <scope>NUCLEOTIDE SEQUENCE [LARGE SCALE GENOMIC DNA]</scope>
    <source>
        <strain evidence="1 2">RW7P2</strain>
    </source>
</reference>
<dbReference type="CDD" id="cd09117">
    <property type="entry name" value="PLDc_Bfil_DEXD_like"/>
    <property type="match status" value="1"/>
</dbReference>
<comment type="caution">
    <text evidence="1">The sequence shown here is derived from an EMBL/GenBank/DDBJ whole genome shotgun (WGS) entry which is preliminary data.</text>
</comment>
<name>A0ABR6V3L5_9PSED</name>
<organism evidence="1 2">
    <name type="scientific">Pseudomonas taiwanensis</name>
    <dbReference type="NCBI Taxonomy" id="470150"/>
    <lineage>
        <taxon>Bacteria</taxon>
        <taxon>Pseudomonadati</taxon>
        <taxon>Pseudomonadota</taxon>
        <taxon>Gammaproteobacteria</taxon>
        <taxon>Pseudomonadales</taxon>
        <taxon>Pseudomonadaceae</taxon>
        <taxon>Pseudomonas</taxon>
    </lineage>
</organism>
<keyword evidence="2" id="KW-1185">Reference proteome</keyword>
<evidence type="ECO:0000313" key="2">
    <source>
        <dbReference type="Proteomes" id="UP000628086"/>
    </source>
</evidence>